<dbReference type="GO" id="GO:0005737">
    <property type="term" value="C:cytoplasm"/>
    <property type="evidence" value="ECO:0007669"/>
    <property type="project" value="TreeGrafter"/>
</dbReference>
<dbReference type="InterPro" id="IPR000594">
    <property type="entry name" value="ThiF_NAD_FAD-bd"/>
</dbReference>
<accession>A0A7S4FXJ0</accession>
<evidence type="ECO:0000256" key="2">
    <source>
        <dbReference type="ARBA" id="ARBA00006868"/>
    </source>
</evidence>
<dbReference type="Gene3D" id="3.40.50.720">
    <property type="entry name" value="NAD(P)-binding Rossmann-like Domain"/>
    <property type="match status" value="2"/>
</dbReference>
<dbReference type="UniPathway" id="UPA00885"/>
<dbReference type="GO" id="GO:0019781">
    <property type="term" value="F:NEDD8 activating enzyme activity"/>
    <property type="evidence" value="ECO:0007669"/>
    <property type="project" value="UniProtKB-UniRule"/>
</dbReference>
<evidence type="ECO:0000313" key="6">
    <source>
        <dbReference type="EMBL" id="CAE0818495.1"/>
    </source>
</evidence>
<dbReference type="PANTHER" id="PTHR10953">
    <property type="entry name" value="UBIQUITIN-ACTIVATING ENZYME E1"/>
    <property type="match status" value="1"/>
</dbReference>
<keyword evidence="3 4" id="KW-0833">Ubl conjugation pathway</keyword>
<reference evidence="6" key="1">
    <citation type="submission" date="2021-01" db="EMBL/GenBank/DDBJ databases">
        <authorList>
            <person name="Corre E."/>
            <person name="Pelletier E."/>
            <person name="Niang G."/>
            <person name="Scheremetjew M."/>
            <person name="Finn R."/>
            <person name="Kale V."/>
            <person name="Holt S."/>
            <person name="Cochrane G."/>
            <person name="Meng A."/>
            <person name="Brown T."/>
            <person name="Cohen L."/>
        </authorList>
    </citation>
    <scope>NUCLEOTIDE SEQUENCE</scope>
    <source>
        <strain evidence="6">CCMP1594</strain>
    </source>
</reference>
<proteinExistence type="inferred from homology"/>
<feature type="domain" description="THIF-type NAD/FAD binding fold" evidence="5">
    <location>
        <begin position="13"/>
        <end position="529"/>
    </location>
</feature>
<dbReference type="InterPro" id="IPR045886">
    <property type="entry name" value="ThiF/MoeB/HesA"/>
</dbReference>
<evidence type="ECO:0000256" key="1">
    <source>
        <dbReference type="ARBA" id="ARBA00005032"/>
    </source>
</evidence>
<dbReference type="PANTHER" id="PTHR10953:SF29">
    <property type="entry name" value="NEDD8-ACTIVATING ENZYME E1 REGULATORY SUBUNIT"/>
    <property type="match status" value="1"/>
</dbReference>
<comment type="pathway">
    <text evidence="1 4">Protein modification; protein neddylation.</text>
</comment>
<evidence type="ECO:0000259" key="5">
    <source>
        <dbReference type="Pfam" id="PF00899"/>
    </source>
</evidence>
<dbReference type="GO" id="GO:0045116">
    <property type="term" value="P:protein neddylation"/>
    <property type="evidence" value="ECO:0007669"/>
    <property type="project" value="UniProtKB-UniRule"/>
</dbReference>
<name>A0A7S4FXJ0_9EUGL</name>
<organism evidence="6">
    <name type="scientific">Eutreptiella gymnastica</name>
    <dbReference type="NCBI Taxonomy" id="73025"/>
    <lineage>
        <taxon>Eukaryota</taxon>
        <taxon>Discoba</taxon>
        <taxon>Euglenozoa</taxon>
        <taxon>Euglenida</taxon>
        <taxon>Spirocuta</taxon>
        <taxon>Euglenophyceae</taxon>
        <taxon>Eutreptiales</taxon>
        <taxon>Eutreptiaceae</taxon>
        <taxon>Eutreptiella</taxon>
    </lineage>
</organism>
<comment type="similarity">
    <text evidence="2 4">Belongs to the ubiquitin-activating E1 family. ULA1 subfamily.</text>
</comment>
<dbReference type="EMBL" id="HBJA01085171">
    <property type="protein sequence ID" value="CAE0818495.1"/>
    <property type="molecule type" value="Transcribed_RNA"/>
</dbReference>
<dbReference type="PIRSF" id="PIRSF039099">
    <property type="entry name" value="APP-BP1"/>
    <property type="match status" value="1"/>
</dbReference>
<evidence type="ECO:0000256" key="3">
    <source>
        <dbReference type="ARBA" id="ARBA00022786"/>
    </source>
</evidence>
<dbReference type="InterPro" id="IPR030667">
    <property type="entry name" value="APP-BP1"/>
</dbReference>
<dbReference type="InterPro" id="IPR035985">
    <property type="entry name" value="Ubiquitin-activating_enz"/>
</dbReference>
<evidence type="ECO:0000256" key="4">
    <source>
        <dbReference type="PIRNR" id="PIRNR039099"/>
    </source>
</evidence>
<dbReference type="SUPFAM" id="SSF69572">
    <property type="entry name" value="Activating enzymes of the ubiquitin-like proteins"/>
    <property type="match status" value="1"/>
</dbReference>
<protein>
    <recommendedName>
        <fullName evidence="4">NEDD8-activating enzyme E1 regulatory subunit</fullName>
    </recommendedName>
</protein>
<sequence>MEPEEPSFKEKKYDRQIRLWGLGGQKALETSKICLLNASGVGTETLKNLVLPGIGSFTIIDGQTVTEADLGNNFFVTEDDLGAPRGERVTKWLLELNPDVKGSSLNADPKSVIDTNPDYFRNNEITLVIATQLNEAVTAKLASLLASLDVPLLLVRSYGLMGFVRIQTSSYAILETFPDQQVEDYHIINPFPELEKFVEELGDPSQIDDSMLHAHIPWVCLLIHYFKKWKQTNDWNGTELSYAERKKFLAMVAEGKRSDTEENYAEAAAAQTKINPPTVPTNLLELMGTQEAELLKDTAVPFWYCINSLKRFYAKHKRLPLNGKLNDMTSTTQWFVQLQNIFAAKAKQDIEEITGYVMESIKSLKAEGKPTPDVQPEYIATFCRNVWHVRYLKYRTLQEEMDPPTAMSAAISKELEVMDGNVMWYLLLRAADKFHLDNHRYPGITESLDDDVTELAKCLKILMSELSISPSINAEYTQEWVRYAAAELHNISAVLGGVTSQEAIKLITQQRVPINNTLIFNGINATMSTYEL</sequence>
<gene>
    <name evidence="6" type="ORF">EGYM00163_LOCUS29663</name>
</gene>
<dbReference type="Pfam" id="PF00899">
    <property type="entry name" value="ThiF"/>
    <property type="match status" value="1"/>
</dbReference>
<dbReference type="AlphaFoldDB" id="A0A7S4FXJ0"/>